<dbReference type="Pfam" id="PF02661">
    <property type="entry name" value="Fic"/>
    <property type="match status" value="1"/>
</dbReference>
<dbReference type="EMBL" id="JAWSTH010000065">
    <property type="protein sequence ID" value="MDW5596794.1"/>
    <property type="molecule type" value="Genomic_DNA"/>
</dbReference>
<keyword evidence="3" id="KW-1185">Reference proteome</keyword>
<evidence type="ECO:0000259" key="1">
    <source>
        <dbReference type="PROSITE" id="PS51459"/>
    </source>
</evidence>
<organism evidence="2 3">
    <name type="scientific">Conexibacter stalactiti</name>
    <dbReference type="NCBI Taxonomy" id="1940611"/>
    <lineage>
        <taxon>Bacteria</taxon>
        <taxon>Bacillati</taxon>
        <taxon>Actinomycetota</taxon>
        <taxon>Thermoleophilia</taxon>
        <taxon>Solirubrobacterales</taxon>
        <taxon>Conexibacteraceae</taxon>
        <taxon>Conexibacter</taxon>
    </lineage>
</organism>
<gene>
    <name evidence="2" type="ORF">R7226_20780</name>
</gene>
<dbReference type="Gene3D" id="1.10.3290.10">
    <property type="entry name" value="Fido-like domain"/>
    <property type="match status" value="1"/>
</dbReference>
<protein>
    <submittedName>
        <fullName evidence="2">Fic family protein</fullName>
    </submittedName>
</protein>
<dbReference type="SUPFAM" id="SSF140931">
    <property type="entry name" value="Fic-like"/>
    <property type="match status" value="1"/>
</dbReference>
<dbReference type="Proteomes" id="UP001284601">
    <property type="component" value="Unassembled WGS sequence"/>
</dbReference>
<dbReference type="InterPro" id="IPR036597">
    <property type="entry name" value="Fido-like_dom_sf"/>
</dbReference>
<accession>A0ABU4HXL3</accession>
<dbReference type="InterPro" id="IPR003812">
    <property type="entry name" value="Fido"/>
</dbReference>
<name>A0ABU4HXL3_9ACTN</name>
<feature type="domain" description="Fido" evidence="1">
    <location>
        <begin position="1"/>
        <end position="159"/>
    </location>
</feature>
<evidence type="ECO:0000313" key="3">
    <source>
        <dbReference type="Proteomes" id="UP001284601"/>
    </source>
</evidence>
<reference evidence="3" key="1">
    <citation type="submission" date="2023-07" db="EMBL/GenBank/DDBJ databases">
        <title>Conexibacter stalactiti sp. nov., isolated from stalactites in a lava cave and emended description of the genus Conexibacter.</title>
        <authorList>
            <person name="Lee S.D."/>
        </authorList>
    </citation>
    <scope>NUCLEOTIDE SEQUENCE [LARGE SCALE GENOMIC DNA]</scope>
    <source>
        <strain evidence="3">KCTC 39840</strain>
    </source>
</reference>
<sequence>MTPEHLERMHLGIFRTTFPERAGRFRDDDVTYGALWREDGVRQRQLMVGLPVEEVRPALNAAFAAYDAELRRCEPARRHAADAITTAVTLYAEVLRIHPFPDGNTRTTFPLLQVALVSLGSQATHFAGAELQRREALGWAVQPDPARRTVEPLIAFVSERMKTSPLVLTRMEG</sequence>
<dbReference type="PROSITE" id="PS51459">
    <property type="entry name" value="FIDO"/>
    <property type="match status" value="1"/>
</dbReference>
<dbReference type="RefSeq" id="WP_318599246.1">
    <property type="nucleotide sequence ID" value="NZ_JAWSTH010000065.1"/>
</dbReference>
<comment type="caution">
    <text evidence="2">The sequence shown here is derived from an EMBL/GenBank/DDBJ whole genome shotgun (WGS) entry which is preliminary data.</text>
</comment>
<proteinExistence type="predicted"/>
<evidence type="ECO:0000313" key="2">
    <source>
        <dbReference type="EMBL" id="MDW5596794.1"/>
    </source>
</evidence>